<feature type="transmembrane region" description="Helical" evidence="13">
    <location>
        <begin position="87"/>
        <end position="113"/>
    </location>
</feature>
<evidence type="ECO:0000256" key="9">
    <source>
        <dbReference type="ARBA" id="ARBA00022833"/>
    </source>
</evidence>
<evidence type="ECO:0000256" key="12">
    <source>
        <dbReference type="ARBA" id="ARBA00023136"/>
    </source>
</evidence>
<dbReference type="AlphaFoldDB" id="A0AAW4WRP8"/>
<dbReference type="InterPro" id="IPR044537">
    <property type="entry name" value="Rip2-like"/>
</dbReference>
<dbReference type="CDD" id="cd06158">
    <property type="entry name" value="S2P-M50_like_1"/>
    <property type="match status" value="1"/>
</dbReference>
<dbReference type="Pfam" id="PF02163">
    <property type="entry name" value="Peptidase_M50"/>
    <property type="match status" value="1"/>
</dbReference>
<dbReference type="Proteomes" id="UP001199296">
    <property type="component" value="Unassembled WGS sequence"/>
</dbReference>
<feature type="transmembrane region" description="Helical" evidence="13">
    <location>
        <begin position="183"/>
        <end position="201"/>
    </location>
</feature>
<dbReference type="PANTHER" id="PTHR35864:SF1">
    <property type="entry name" value="ZINC METALLOPROTEASE YWHC-RELATED"/>
    <property type="match status" value="1"/>
</dbReference>
<evidence type="ECO:0000256" key="1">
    <source>
        <dbReference type="ARBA" id="ARBA00001947"/>
    </source>
</evidence>
<dbReference type="PANTHER" id="PTHR35864">
    <property type="entry name" value="ZINC METALLOPROTEASE MJ0611-RELATED"/>
    <property type="match status" value="1"/>
</dbReference>
<feature type="transmembrane region" description="Helical" evidence="13">
    <location>
        <begin position="133"/>
        <end position="155"/>
    </location>
</feature>
<evidence type="ECO:0000313" key="15">
    <source>
        <dbReference type="EMBL" id="MCC3143788.1"/>
    </source>
</evidence>
<evidence type="ECO:0000256" key="3">
    <source>
        <dbReference type="ARBA" id="ARBA00007931"/>
    </source>
</evidence>
<evidence type="ECO:0000256" key="10">
    <source>
        <dbReference type="ARBA" id="ARBA00022989"/>
    </source>
</evidence>
<comment type="similarity">
    <text evidence="3">Belongs to the peptidase M50B family.</text>
</comment>
<feature type="domain" description="Peptidase M50" evidence="14">
    <location>
        <begin position="12"/>
        <end position="172"/>
    </location>
</feature>
<evidence type="ECO:0000256" key="13">
    <source>
        <dbReference type="SAM" id="Phobius"/>
    </source>
</evidence>
<evidence type="ECO:0000256" key="5">
    <source>
        <dbReference type="ARBA" id="ARBA00022670"/>
    </source>
</evidence>
<dbReference type="GO" id="GO:0005886">
    <property type="term" value="C:plasma membrane"/>
    <property type="evidence" value="ECO:0007669"/>
    <property type="project" value="UniProtKB-SubCell"/>
</dbReference>
<keyword evidence="12 13" id="KW-0472">Membrane</keyword>
<name>A0AAW4WRP8_9FIRM</name>
<dbReference type="GO" id="GO:0046872">
    <property type="term" value="F:metal ion binding"/>
    <property type="evidence" value="ECO:0007669"/>
    <property type="project" value="UniProtKB-KW"/>
</dbReference>
<gene>
    <name evidence="15" type="ORF">LJ207_00415</name>
</gene>
<keyword evidence="5 15" id="KW-0645">Protease</keyword>
<evidence type="ECO:0000256" key="2">
    <source>
        <dbReference type="ARBA" id="ARBA00004651"/>
    </source>
</evidence>
<reference evidence="15 16" key="1">
    <citation type="submission" date="2021-10" db="EMBL/GenBank/DDBJ databases">
        <authorList>
            <person name="Grouzdev D.S."/>
            <person name="Pantiukh K.S."/>
            <person name="Krutkina M.S."/>
        </authorList>
    </citation>
    <scope>NUCLEOTIDE SEQUENCE [LARGE SCALE GENOMIC DNA]</scope>
    <source>
        <strain evidence="15 16">Z-7514</strain>
    </source>
</reference>
<evidence type="ECO:0000256" key="6">
    <source>
        <dbReference type="ARBA" id="ARBA00022692"/>
    </source>
</evidence>
<evidence type="ECO:0000256" key="7">
    <source>
        <dbReference type="ARBA" id="ARBA00022723"/>
    </source>
</evidence>
<protein>
    <submittedName>
        <fullName evidence="15">Site-2 protease family protein</fullName>
    </submittedName>
</protein>
<keyword evidence="6 13" id="KW-0812">Transmembrane</keyword>
<organism evidence="15 16">
    <name type="scientific">Halanaerobium polyolivorans</name>
    <dbReference type="NCBI Taxonomy" id="2886943"/>
    <lineage>
        <taxon>Bacteria</taxon>
        <taxon>Bacillati</taxon>
        <taxon>Bacillota</taxon>
        <taxon>Clostridia</taxon>
        <taxon>Halanaerobiales</taxon>
        <taxon>Halanaerobiaceae</taxon>
        <taxon>Halanaerobium</taxon>
    </lineage>
</organism>
<keyword evidence="16" id="KW-1185">Reference proteome</keyword>
<sequence>MNTIFELMLLIPVLLFSLSLHEFSHGYVSYKLGDPTPQNQGRLTLNPLAHLDLMGSLVLLITRRFGWAKPVPINPNYYNNPRRGMMLVSIAGPAANFFLAFVFAMTGRLVVFFSANTLLQLQQAGYGNLVQTFFVFIQLSVIINLSLGIFNLLPVPPLDGSKILRGVLPAEFDRYIRKLEGPYGMILIMILAYTGILWSILRPIVNTMYNILL</sequence>
<keyword evidence="9" id="KW-0862">Zinc</keyword>
<accession>A0AAW4WRP8</accession>
<comment type="cofactor">
    <cofactor evidence="1">
        <name>Zn(2+)</name>
        <dbReference type="ChEBI" id="CHEBI:29105"/>
    </cofactor>
</comment>
<evidence type="ECO:0000259" key="14">
    <source>
        <dbReference type="Pfam" id="PF02163"/>
    </source>
</evidence>
<evidence type="ECO:0000256" key="11">
    <source>
        <dbReference type="ARBA" id="ARBA00023049"/>
    </source>
</evidence>
<dbReference type="InterPro" id="IPR052348">
    <property type="entry name" value="Metallopeptidase_M50B"/>
</dbReference>
<dbReference type="EMBL" id="JAJFAT010000001">
    <property type="protein sequence ID" value="MCC3143788.1"/>
    <property type="molecule type" value="Genomic_DNA"/>
</dbReference>
<keyword evidence="8" id="KW-0378">Hydrolase</keyword>
<keyword evidence="7" id="KW-0479">Metal-binding</keyword>
<proteinExistence type="inferred from homology"/>
<keyword evidence="11" id="KW-0482">Metalloprotease</keyword>
<dbReference type="InterPro" id="IPR008915">
    <property type="entry name" value="Peptidase_M50"/>
</dbReference>
<evidence type="ECO:0000313" key="16">
    <source>
        <dbReference type="Proteomes" id="UP001199296"/>
    </source>
</evidence>
<evidence type="ECO:0000256" key="4">
    <source>
        <dbReference type="ARBA" id="ARBA00022475"/>
    </source>
</evidence>
<dbReference type="GO" id="GO:0008237">
    <property type="term" value="F:metallopeptidase activity"/>
    <property type="evidence" value="ECO:0007669"/>
    <property type="project" value="UniProtKB-KW"/>
</dbReference>
<comment type="subcellular location">
    <subcellularLocation>
        <location evidence="2">Cell membrane</location>
        <topology evidence="2">Multi-pass membrane protein</topology>
    </subcellularLocation>
</comment>
<keyword evidence="4" id="KW-1003">Cell membrane</keyword>
<keyword evidence="10 13" id="KW-1133">Transmembrane helix</keyword>
<dbReference type="GO" id="GO:0006508">
    <property type="term" value="P:proteolysis"/>
    <property type="evidence" value="ECO:0007669"/>
    <property type="project" value="UniProtKB-KW"/>
</dbReference>
<dbReference type="RefSeq" id="WP_229342997.1">
    <property type="nucleotide sequence ID" value="NZ_JAJFAT010000001.1"/>
</dbReference>
<comment type="caution">
    <text evidence="15">The sequence shown here is derived from an EMBL/GenBank/DDBJ whole genome shotgun (WGS) entry which is preliminary data.</text>
</comment>
<evidence type="ECO:0000256" key="8">
    <source>
        <dbReference type="ARBA" id="ARBA00022801"/>
    </source>
</evidence>